<dbReference type="GO" id="GO:0016757">
    <property type="term" value="F:glycosyltransferase activity"/>
    <property type="evidence" value="ECO:0007669"/>
    <property type="project" value="UniProtKB-KW"/>
</dbReference>
<reference evidence="5 6" key="1">
    <citation type="submission" date="2008-03" db="EMBL/GenBank/DDBJ databases">
        <title>Complete sequence of chromosome of Methylobacterium radiotolerans JCM 2831.</title>
        <authorList>
            <consortium name="US DOE Joint Genome Institute"/>
            <person name="Copeland A."/>
            <person name="Lucas S."/>
            <person name="Lapidus A."/>
            <person name="Glavina del Rio T."/>
            <person name="Dalin E."/>
            <person name="Tice H."/>
            <person name="Bruce D."/>
            <person name="Goodwin L."/>
            <person name="Pitluck S."/>
            <person name="Kiss H."/>
            <person name="Brettin T."/>
            <person name="Detter J.C."/>
            <person name="Han C."/>
            <person name="Kuske C.R."/>
            <person name="Schmutz J."/>
            <person name="Larimer F."/>
            <person name="Land M."/>
            <person name="Hauser L."/>
            <person name="Kyrpides N."/>
            <person name="Mikhailova N."/>
            <person name="Marx C.J."/>
            <person name="Richardson P."/>
        </authorList>
    </citation>
    <scope>NUCLEOTIDE SEQUENCE [LARGE SCALE GENOMIC DNA]</scope>
    <source>
        <strain evidence="6">ATCC 27329 / DSM 1819 / JCM 2831 / NBRC 15690 / NCIMB 10815 / 0-1</strain>
    </source>
</reference>
<dbReference type="KEGG" id="mrd:Mrad2831_1189"/>
<gene>
    <name evidence="5" type="ordered locus">Mrad2831_1189</name>
</gene>
<protein>
    <submittedName>
        <fullName evidence="5">Capsular polysaccharide biosynthesis protein-like protein</fullName>
    </submittedName>
</protein>
<dbReference type="OrthoDB" id="7169123at2"/>
<dbReference type="AlphaFoldDB" id="B1M211"/>
<evidence type="ECO:0000313" key="6">
    <source>
        <dbReference type="Proteomes" id="UP000006589"/>
    </source>
</evidence>
<keyword evidence="2" id="KW-0808">Transferase</keyword>
<accession>B1M211</accession>
<dbReference type="PANTHER" id="PTHR20961">
    <property type="entry name" value="GLYCOSYLTRANSFERASE"/>
    <property type="match status" value="1"/>
</dbReference>
<evidence type="ECO:0000256" key="1">
    <source>
        <dbReference type="ARBA" id="ARBA00022676"/>
    </source>
</evidence>
<dbReference type="InterPro" id="IPR007657">
    <property type="entry name" value="Glycosyltransferase_61"/>
</dbReference>
<evidence type="ECO:0000256" key="3">
    <source>
        <dbReference type="ARBA" id="ARBA00023180"/>
    </source>
</evidence>
<dbReference type="GeneID" id="6137207"/>
<name>B1M211_METRJ</name>
<dbReference type="InterPro" id="IPR049625">
    <property type="entry name" value="Glyco_transf_61_cat"/>
</dbReference>
<dbReference type="STRING" id="426355.Mrad2831_1189"/>
<keyword evidence="1" id="KW-0328">Glycosyltransferase</keyword>
<organism evidence="5 6">
    <name type="scientific">Methylobacterium radiotolerans (strain ATCC 27329 / DSM 1819 / JCM 2831 / NBRC 15690 / NCIMB 10815 / 0-1)</name>
    <dbReference type="NCBI Taxonomy" id="426355"/>
    <lineage>
        <taxon>Bacteria</taxon>
        <taxon>Pseudomonadati</taxon>
        <taxon>Pseudomonadota</taxon>
        <taxon>Alphaproteobacteria</taxon>
        <taxon>Hyphomicrobiales</taxon>
        <taxon>Methylobacteriaceae</taxon>
        <taxon>Methylobacterium</taxon>
    </lineage>
</organism>
<dbReference type="Pfam" id="PF04577">
    <property type="entry name" value="Glyco_transf_61"/>
    <property type="match status" value="1"/>
</dbReference>
<evidence type="ECO:0000256" key="2">
    <source>
        <dbReference type="ARBA" id="ARBA00022679"/>
    </source>
</evidence>
<dbReference type="Proteomes" id="UP000006589">
    <property type="component" value="Chromosome"/>
</dbReference>
<dbReference type="eggNOG" id="COG4421">
    <property type="taxonomic scope" value="Bacteria"/>
</dbReference>
<evidence type="ECO:0000313" key="5">
    <source>
        <dbReference type="EMBL" id="ACB23196.1"/>
    </source>
</evidence>
<dbReference type="EMBL" id="CP001001">
    <property type="protein sequence ID" value="ACB23196.1"/>
    <property type="molecule type" value="Genomic_DNA"/>
</dbReference>
<sequence length="630" mass="68570">MSHFLDLIRDHRGGQADLIARLGALAADPEAAGTSPGTMIRHLDALAFRLDGGGAPDLAAQAYDLAARLAGRDDGRWALAAAEARLRDLCARGRFAEADPVVARLRAADANRLRPRVMEDLIDRAWLLELRGEAEASVQCYRLALDLNGGAPGLVSRDGDPLAKKIKNLRRLQLDALIEAGDFDAAVALHETTRRLIGAGPLACYDMVAAASLAGRPGIDYAELRPPRPIQAPELKFTEPPPPLTSEPGDLEAPSQYLAFVDGCHAFPRSNLVVKDGHLIYDLAAHPRRRDVLLQDGVNPDQIVMAAFGERRALVEVPEDSLSIEAGLSMFGLQSRNYGHWFCEFVPRMLAYNDPRCPDGIPLCIDDHMPATHEEVVRLLDTRDRPIIKLPPRPVAFGRLGLAPVPAFFPFEMRPGQRVYDTIWPADILVDLRTRILDSARARGALSGRTGRRLFISRKAFAQRQLVNEVEIAEALRPHGFEVITPETMTFLEQVEAFHAADIIVGSSSSALTNGLFCRPDCRILGLIHANLSFNFRGYTSFIEAGGARITFLRGATTNEDGHAFHANYRVSPQAVTAALANLAPAPRAGHVADPAARLASESPPAPPPADASLFRRVIRALPFANRADS</sequence>
<dbReference type="RefSeq" id="WP_012318185.1">
    <property type="nucleotide sequence ID" value="NC_010505.1"/>
</dbReference>
<dbReference type="HOGENOM" id="CLU_015450_0_0_5"/>
<keyword evidence="3" id="KW-0325">Glycoprotein</keyword>
<dbReference type="PATRIC" id="fig|426355.14.peg.1228"/>
<proteinExistence type="predicted"/>
<feature type="domain" description="Glycosyltransferase 61 catalytic" evidence="4">
    <location>
        <begin position="338"/>
        <end position="525"/>
    </location>
</feature>
<evidence type="ECO:0000259" key="4">
    <source>
        <dbReference type="Pfam" id="PF04577"/>
    </source>
</evidence>